<dbReference type="InterPro" id="IPR027405">
    <property type="entry name" value="YidB-like"/>
</dbReference>
<gene>
    <name evidence="1" type="ORF">DFR28_102872</name>
</gene>
<dbReference type="Proteomes" id="UP000253083">
    <property type="component" value="Unassembled WGS sequence"/>
</dbReference>
<dbReference type="Gene3D" id="1.10.10.690">
    <property type="entry name" value="YidB-like"/>
    <property type="match status" value="1"/>
</dbReference>
<comment type="caution">
    <text evidence="1">The sequence shown here is derived from an EMBL/GenBank/DDBJ whole genome shotgun (WGS) entry which is preliminary data.</text>
</comment>
<evidence type="ECO:0000313" key="1">
    <source>
        <dbReference type="EMBL" id="RBP51444.1"/>
    </source>
</evidence>
<sequence length="141" mass="14092">MDLMEMATSMLGAKLGGSADNNSNELIQSVIGNLMGGSGGQGIDLGSIVGNLQNSGLGDLAASWLGDGNNEGISSSQLESVFGSDKIAQAAQQLGTDQSEVLKGLQDMLPQLVDKSSSGGSLLDSVGGLGGLASMASKFLK</sequence>
<dbReference type="AlphaFoldDB" id="A0A395JPE6"/>
<name>A0A395JPE6_9GAMM</name>
<keyword evidence="2" id="KW-1185">Reference proteome</keyword>
<dbReference type="Pfam" id="PF20159">
    <property type="entry name" value="YidB"/>
    <property type="match status" value="1"/>
</dbReference>
<dbReference type="EMBL" id="QNRT01000002">
    <property type="protein sequence ID" value="RBP51444.1"/>
    <property type="molecule type" value="Genomic_DNA"/>
</dbReference>
<dbReference type="OrthoDB" id="5957313at2"/>
<protein>
    <submittedName>
        <fullName evidence="1">Uncharacterized protein YidB (DUF937 family)</fullName>
    </submittedName>
</protein>
<evidence type="ECO:0000313" key="2">
    <source>
        <dbReference type="Proteomes" id="UP000253083"/>
    </source>
</evidence>
<proteinExistence type="predicted"/>
<organism evidence="1 2">
    <name type="scientific">Arenicella xantha</name>
    <dbReference type="NCBI Taxonomy" id="644221"/>
    <lineage>
        <taxon>Bacteria</taxon>
        <taxon>Pseudomonadati</taxon>
        <taxon>Pseudomonadota</taxon>
        <taxon>Gammaproteobacteria</taxon>
        <taxon>Arenicellales</taxon>
        <taxon>Arenicellaceae</taxon>
        <taxon>Arenicella</taxon>
    </lineage>
</organism>
<reference evidence="1 2" key="1">
    <citation type="submission" date="2018-06" db="EMBL/GenBank/DDBJ databases">
        <title>Genomic Encyclopedia of Type Strains, Phase IV (KMG-IV): sequencing the most valuable type-strain genomes for metagenomic binning, comparative biology and taxonomic classification.</title>
        <authorList>
            <person name="Goeker M."/>
        </authorList>
    </citation>
    <scope>NUCLEOTIDE SEQUENCE [LARGE SCALE GENOMIC DNA]</scope>
    <source>
        <strain evidence="1 2">DSM 24032</strain>
    </source>
</reference>
<dbReference type="InterPro" id="IPR045372">
    <property type="entry name" value="YidB"/>
</dbReference>
<dbReference type="SUPFAM" id="SSF140804">
    <property type="entry name" value="YidB-like"/>
    <property type="match status" value="1"/>
</dbReference>
<dbReference type="RefSeq" id="WP_113954212.1">
    <property type="nucleotide sequence ID" value="NZ_QNRT01000002.1"/>
</dbReference>
<dbReference type="FunCoup" id="A0A395JPE6">
    <property type="interactions" value="37"/>
</dbReference>
<accession>A0A395JPE6</accession>
<dbReference type="InParanoid" id="A0A395JPE6"/>